<dbReference type="Proteomes" id="UP000244773">
    <property type="component" value="Segment"/>
</dbReference>
<reference evidence="1" key="1">
    <citation type="journal article" date="2018" name="Virology">
        <title>A giant virus infecting green algae encodes key fermentation genes.</title>
        <authorList>
            <person name="Schvarcz C.R."/>
            <person name="Steward G.F."/>
        </authorList>
    </citation>
    <scope>NUCLEOTIDE SEQUENCE [LARGE SCALE GENOMIC DNA]</scope>
</reference>
<keyword evidence="2" id="KW-1185">Reference proteome</keyword>
<protein>
    <submittedName>
        <fullName evidence="1">Uncharacterized protein</fullName>
    </submittedName>
</protein>
<evidence type="ECO:0000313" key="1">
    <source>
        <dbReference type="EMBL" id="AUF82324.1"/>
    </source>
</evidence>
<gene>
    <name evidence="1" type="ORF">TetV_232</name>
</gene>
<sequence length="64" mass="7306">MMLEVVGIIGFMILCLASSSCFNKRRNKNLSKFERMTTYDCENPPAAPDIIDLESLERKKPHSD</sequence>
<proteinExistence type="predicted"/>
<accession>A0A2P0VN49</accession>
<name>A0A2P0VN49_9VIRU</name>
<evidence type="ECO:0000313" key="2">
    <source>
        <dbReference type="Proteomes" id="UP000244773"/>
    </source>
</evidence>
<dbReference type="EMBL" id="KY322437">
    <property type="protein sequence ID" value="AUF82324.1"/>
    <property type="molecule type" value="Genomic_DNA"/>
</dbReference>
<organism evidence="1">
    <name type="scientific">Tetraselmis virus 1</name>
    <dbReference type="NCBI Taxonomy" id="2060617"/>
    <lineage>
        <taxon>Viruses</taxon>
        <taxon>Varidnaviria</taxon>
        <taxon>Bamfordvirae</taxon>
        <taxon>Nucleocytoviricota</taxon>
        <taxon>Megaviricetes</taxon>
        <taxon>Imitervirales</taxon>
        <taxon>Allomimiviridae</taxon>
        <taxon>Oceanusvirus</taxon>
        <taxon>Oceanusvirus kaneohense</taxon>
    </lineage>
</organism>